<protein>
    <recommendedName>
        <fullName evidence="1">DUF4340 domain-containing protein</fullName>
    </recommendedName>
</protein>
<dbReference type="InterPro" id="IPR025641">
    <property type="entry name" value="DUF4340"/>
</dbReference>
<dbReference type="AlphaFoldDB" id="A0A1F5ZYF5"/>
<comment type="caution">
    <text evidence="2">The sequence shown here is derived from an EMBL/GenBank/DDBJ whole genome shotgun (WGS) entry which is preliminary data.</text>
</comment>
<feature type="domain" description="DUF4340" evidence="1">
    <location>
        <begin position="97"/>
        <end position="230"/>
    </location>
</feature>
<gene>
    <name evidence="2" type="ORF">A3D78_03895</name>
</gene>
<name>A0A1F5ZYF5_9BACT</name>
<dbReference type="STRING" id="1798383.A3D78_03895"/>
<evidence type="ECO:0000313" key="2">
    <source>
        <dbReference type="EMBL" id="OGG17393.1"/>
    </source>
</evidence>
<dbReference type="Proteomes" id="UP000176253">
    <property type="component" value="Unassembled WGS sequence"/>
</dbReference>
<organism evidence="2 3">
    <name type="scientific">Candidatus Gottesmanbacteria bacterium RIFCSPHIGHO2_02_FULL_39_14</name>
    <dbReference type="NCBI Taxonomy" id="1798383"/>
    <lineage>
        <taxon>Bacteria</taxon>
        <taxon>Candidatus Gottesmaniibacteriota</taxon>
    </lineage>
</organism>
<evidence type="ECO:0000313" key="3">
    <source>
        <dbReference type="Proteomes" id="UP000176253"/>
    </source>
</evidence>
<evidence type="ECO:0000259" key="1">
    <source>
        <dbReference type="Pfam" id="PF14238"/>
    </source>
</evidence>
<proteinExistence type="predicted"/>
<dbReference type="Pfam" id="PF14238">
    <property type="entry name" value="DUF4340"/>
    <property type="match status" value="1"/>
</dbReference>
<sequence length="294" mass="33732">MSNRNLKILFIITFILLVFLGVKTYLPRLSPTSSPYQKQVKTLDKNSLKSILIKKTDKQIELKKENNIWKINSKKADMTKIDNLINYLLPSIPPDQIAQTDKRHAEFELTDEKAAKVRLDNKLTWYIGKSSGTSVYSRFDKENSVYLLSGLSPYDLSVNADDWYDKTILSFDQSKVSKVSFKDKSGEKKIIKKDNKWLFEKDDKEVNQDKINSVLASLSNLLAKSLAEDKELTNFPKNPELTITVDYDSQSQTLEFYKGKEDYLVKRQSDGEKFLIAEYSLTTLLSAPKDLSTP</sequence>
<reference evidence="2 3" key="1">
    <citation type="journal article" date="2016" name="Nat. Commun.">
        <title>Thousands of microbial genomes shed light on interconnected biogeochemical processes in an aquifer system.</title>
        <authorList>
            <person name="Anantharaman K."/>
            <person name="Brown C.T."/>
            <person name="Hug L.A."/>
            <person name="Sharon I."/>
            <person name="Castelle C.J."/>
            <person name="Probst A.J."/>
            <person name="Thomas B.C."/>
            <person name="Singh A."/>
            <person name="Wilkins M.J."/>
            <person name="Karaoz U."/>
            <person name="Brodie E.L."/>
            <person name="Williams K.H."/>
            <person name="Hubbard S.S."/>
            <person name="Banfield J.F."/>
        </authorList>
    </citation>
    <scope>NUCLEOTIDE SEQUENCE [LARGE SCALE GENOMIC DNA]</scope>
</reference>
<dbReference type="EMBL" id="MFJM01000036">
    <property type="protein sequence ID" value="OGG17393.1"/>
    <property type="molecule type" value="Genomic_DNA"/>
</dbReference>
<accession>A0A1F5ZYF5</accession>